<sequence>MSKILIIDDEVQIRTLLTRMMELEGYDVCQAGDCRAALKQLELQNPDVVLCDVFLPDGNGVDLVLAIKKAAPNVEVILLTAHGNIPDGVQAIKNGAFDYITKGDDNNKIIPLISRAVEKARMNVRLEKLEKKVGQTYSFDSILGESKVLKDAVSLAQKVSGTDVPVLLTGETGTGKEVFTQAIHYSSKRARQNFVAVNCSSFSKELLESEMFGHKAGSFTGALKDKKGLFEEANNGTIFLDEIGEMAFELQAKLLRILETGEYIKIGDTKPTRVNVRIIAATNRNLSQEIVAGRFREDLFYRLSVFQIHLPPLRERAGDIRLLAKAFIKSFAEQLARPVVEIAPAFLEALDSQPWKGNIRELRNVIERSMIVCESGYLDIADLPFDIQNAHYEHSNDSSPGSFELSAMERRHIARVLEYTKGNKTEAARLLKIGLTTLYRKIEEYKISDL</sequence>
<keyword evidence="4" id="KW-0804">Transcription</keyword>
<evidence type="ECO:0000256" key="5">
    <source>
        <dbReference type="PROSITE-ProRule" id="PRU00169"/>
    </source>
</evidence>
<dbReference type="Pfam" id="PF02954">
    <property type="entry name" value="HTH_8"/>
    <property type="match status" value="1"/>
</dbReference>
<name>A0A374N2Y8_BACUN</name>
<accession>A0A374N2Y8</accession>
<evidence type="ECO:0000256" key="2">
    <source>
        <dbReference type="ARBA" id="ARBA00022840"/>
    </source>
</evidence>
<dbReference type="CDD" id="cd00009">
    <property type="entry name" value="AAA"/>
    <property type="match status" value="1"/>
</dbReference>
<dbReference type="Gene3D" id="1.10.8.60">
    <property type="match status" value="1"/>
</dbReference>
<dbReference type="PROSITE" id="PS50110">
    <property type="entry name" value="RESPONSE_REGULATORY"/>
    <property type="match status" value="1"/>
</dbReference>
<dbReference type="FunFam" id="3.40.50.300:FF:000006">
    <property type="entry name" value="DNA-binding transcriptional regulator NtrC"/>
    <property type="match status" value="1"/>
</dbReference>
<evidence type="ECO:0000313" key="8">
    <source>
        <dbReference type="EMBL" id="RGI77197.1"/>
    </source>
</evidence>
<dbReference type="InterPro" id="IPR002197">
    <property type="entry name" value="HTH_Fis"/>
</dbReference>
<dbReference type="GO" id="GO:0006355">
    <property type="term" value="P:regulation of DNA-templated transcription"/>
    <property type="evidence" value="ECO:0007669"/>
    <property type="project" value="InterPro"/>
</dbReference>
<protein>
    <submittedName>
        <fullName evidence="8">Sigma-54-dependent Fis family transcriptional regulator</fullName>
    </submittedName>
</protein>
<evidence type="ECO:0000256" key="3">
    <source>
        <dbReference type="ARBA" id="ARBA00023015"/>
    </source>
</evidence>
<dbReference type="Pfam" id="PF00072">
    <property type="entry name" value="Response_reg"/>
    <property type="match status" value="1"/>
</dbReference>
<dbReference type="SMART" id="SM00448">
    <property type="entry name" value="REC"/>
    <property type="match status" value="1"/>
</dbReference>
<proteinExistence type="predicted"/>
<keyword evidence="1" id="KW-0547">Nucleotide-binding</keyword>
<dbReference type="InterPro" id="IPR025943">
    <property type="entry name" value="Sigma_54_int_dom_ATP-bd_2"/>
</dbReference>
<dbReference type="GO" id="GO:0005524">
    <property type="term" value="F:ATP binding"/>
    <property type="evidence" value="ECO:0007669"/>
    <property type="project" value="UniProtKB-KW"/>
</dbReference>
<dbReference type="SUPFAM" id="SSF52172">
    <property type="entry name" value="CheY-like"/>
    <property type="match status" value="1"/>
</dbReference>
<dbReference type="InterPro" id="IPR009057">
    <property type="entry name" value="Homeodomain-like_sf"/>
</dbReference>
<dbReference type="InterPro" id="IPR003593">
    <property type="entry name" value="AAA+_ATPase"/>
</dbReference>
<dbReference type="GO" id="GO:0000160">
    <property type="term" value="P:phosphorelay signal transduction system"/>
    <property type="evidence" value="ECO:0007669"/>
    <property type="project" value="InterPro"/>
</dbReference>
<keyword evidence="5" id="KW-0597">Phosphoprotein</keyword>
<dbReference type="InterPro" id="IPR025662">
    <property type="entry name" value="Sigma_54_int_dom_ATP-bd_1"/>
</dbReference>
<dbReference type="PROSITE" id="PS50045">
    <property type="entry name" value="SIGMA54_INTERACT_4"/>
    <property type="match status" value="1"/>
</dbReference>
<evidence type="ECO:0000259" key="6">
    <source>
        <dbReference type="PROSITE" id="PS50045"/>
    </source>
</evidence>
<dbReference type="SUPFAM" id="SSF46689">
    <property type="entry name" value="Homeodomain-like"/>
    <property type="match status" value="1"/>
</dbReference>
<dbReference type="Gene3D" id="3.40.50.300">
    <property type="entry name" value="P-loop containing nucleotide triphosphate hydrolases"/>
    <property type="match status" value="1"/>
</dbReference>
<gene>
    <name evidence="8" type="ORF">DXD90_07705</name>
</gene>
<feature type="domain" description="Response regulatory" evidence="7">
    <location>
        <begin position="3"/>
        <end position="117"/>
    </location>
</feature>
<dbReference type="PANTHER" id="PTHR32071:SF121">
    <property type="entry name" value="SIGMA L-DEPENDENT TRANSCRIPTIONAL REGULATOR YQIR-RELATED"/>
    <property type="match status" value="1"/>
</dbReference>
<feature type="modified residue" description="4-aspartylphosphate" evidence="5">
    <location>
        <position position="52"/>
    </location>
</feature>
<dbReference type="SMART" id="SM00382">
    <property type="entry name" value="AAA"/>
    <property type="match status" value="1"/>
</dbReference>
<dbReference type="InterPro" id="IPR002078">
    <property type="entry name" value="Sigma_54_int"/>
</dbReference>
<evidence type="ECO:0000256" key="4">
    <source>
        <dbReference type="ARBA" id="ARBA00023163"/>
    </source>
</evidence>
<dbReference type="PRINTS" id="PR01590">
    <property type="entry name" value="HTHFIS"/>
</dbReference>
<dbReference type="InterPro" id="IPR058031">
    <property type="entry name" value="AAA_lid_NorR"/>
</dbReference>
<dbReference type="GO" id="GO:0043565">
    <property type="term" value="F:sequence-specific DNA binding"/>
    <property type="evidence" value="ECO:0007669"/>
    <property type="project" value="InterPro"/>
</dbReference>
<evidence type="ECO:0000256" key="1">
    <source>
        <dbReference type="ARBA" id="ARBA00022741"/>
    </source>
</evidence>
<comment type="caution">
    <text evidence="8">The sequence shown here is derived from an EMBL/GenBank/DDBJ whole genome shotgun (WGS) entry which is preliminary data.</text>
</comment>
<dbReference type="EMBL" id="QSOF01000008">
    <property type="protein sequence ID" value="RGI77197.1"/>
    <property type="molecule type" value="Genomic_DNA"/>
</dbReference>
<dbReference type="InterPro" id="IPR001789">
    <property type="entry name" value="Sig_transdc_resp-reg_receiver"/>
</dbReference>
<dbReference type="RefSeq" id="WP_117963095.1">
    <property type="nucleotide sequence ID" value="NZ_JAQCWL010000012.1"/>
</dbReference>
<dbReference type="AlphaFoldDB" id="A0A374N2Y8"/>
<dbReference type="Pfam" id="PF00158">
    <property type="entry name" value="Sigma54_activat"/>
    <property type="match status" value="1"/>
</dbReference>
<evidence type="ECO:0000313" key="9">
    <source>
        <dbReference type="Proteomes" id="UP000263754"/>
    </source>
</evidence>
<dbReference type="Proteomes" id="UP000263754">
    <property type="component" value="Unassembled WGS sequence"/>
</dbReference>
<dbReference type="PROSITE" id="PS00675">
    <property type="entry name" value="SIGMA54_INTERACT_1"/>
    <property type="match status" value="1"/>
</dbReference>
<keyword evidence="2" id="KW-0067">ATP-binding</keyword>
<dbReference type="InterPro" id="IPR027417">
    <property type="entry name" value="P-loop_NTPase"/>
</dbReference>
<dbReference type="Pfam" id="PF25601">
    <property type="entry name" value="AAA_lid_14"/>
    <property type="match status" value="1"/>
</dbReference>
<keyword evidence="3" id="KW-0805">Transcription regulation</keyword>
<dbReference type="SUPFAM" id="SSF52540">
    <property type="entry name" value="P-loop containing nucleoside triphosphate hydrolases"/>
    <property type="match status" value="1"/>
</dbReference>
<feature type="domain" description="Sigma-54 factor interaction" evidence="6">
    <location>
        <begin position="142"/>
        <end position="371"/>
    </location>
</feature>
<dbReference type="Gene3D" id="1.10.10.60">
    <property type="entry name" value="Homeodomain-like"/>
    <property type="match status" value="1"/>
</dbReference>
<dbReference type="InterPro" id="IPR011006">
    <property type="entry name" value="CheY-like_superfamily"/>
</dbReference>
<reference evidence="8 9" key="1">
    <citation type="submission" date="2018-08" db="EMBL/GenBank/DDBJ databases">
        <title>A genome reference for cultivated species of the human gut microbiota.</title>
        <authorList>
            <person name="Zou Y."/>
            <person name="Xue W."/>
            <person name="Luo G."/>
        </authorList>
    </citation>
    <scope>NUCLEOTIDE SEQUENCE [LARGE SCALE GENOMIC DNA]</scope>
    <source>
        <strain evidence="8 9">TM10-17</strain>
    </source>
</reference>
<dbReference type="PROSITE" id="PS00676">
    <property type="entry name" value="SIGMA54_INTERACT_2"/>
    <property type="match status" value="1"/>
</dbReference>
<evidence type="ECO:0000259" key="7">
    <source>
        <dbReference type="PROSITE" id="PS50110"/>
    </source>
</evidence>
<dbReference type="Gene3D" id="3.40.50.2300">
    <property type="match status" value="1"/>
</dbReference>
<organism evidence="8 9">
    <name type="scientific">Bacteroides uniformis</name>
    <dbReference type="NCBI Taxonomy" id="820"/>
    <lineage>
        <taxon>Bacteria</taxon>
        <taxon>Pseudomonadati</taxon>
        <taxon>Bacteroidota</taxon>
        <taxon>Bacteroidia</taxon>
        <taxon>Bacteroidales</taxon>
        <taxon>Bacteroidaceae</taxon>
        <taxon>Bacteroides</taxon>
    </lineage>
</organism>
<dbReference type="PANTHER" id="PTHR32071">
    <property type="entry name" value="TRANSCRIPTIONAL REGULATORY PROTEIN"/>
    <property type="match status" value="1"/>
</dbReference>